<dbReference type="EMBL" id="FNDG01000001">
    <property type="protein sequence ID" value="SDG87286.1"/>
    <property type="molecule type" value="Genomic_DNA"/>
</dbReference>
<proteinExistence type="predicted"/>
<evidence type="ECO:0000313" key="1">
    <source>
        <dbReference type="EMBL" id="SDG87286.1"/>
    </source>
</evidence>
<name>A0A1G7XT66_9GAMM</name>
<reference evidence="1 2" key="1">
    <citation type="submission" date="2016-10" db="EMBL/GenBank/DDBJ databases">
        <authorList>
            <person name="de Groot N.N."/>
        </authorList>
    </citation>
    <scope>NUCLEOTIDE SEQUENCE [LARGE SCALE GENOMIC DNA]</scope>
    <source>
        <strain evidence="1 2">LMG 18387</strain>
    </source>
</reference>
<organism evidence="1 2">
    <name type="scientific">Phytopseudomonas flavescens</name>
    <dbReference type="NCBI Taxonomy" id="29435"/>
    <lineage>
        <taxon>Bacteria</taxon>
        <taxon>Pseudomonadati</taxon>
        <taxon>Pseudomonadota</taxon>
        <taxon>Gammaproteobacteria</taxon>
        <taxon>Pseudomonadales</taxon>
        <taxon>Pseudomonadaceae</taxon>
        <taxon>Phytopseudomonas</taxon>
    </lineage>
</organism>
<evidence type="ECO:0000313" key="2">
    <source>
        <dbReference type="Proteomes" id="UP000198606"/>
    </source>
</evidence>
<accession>A0A1G7XT66</accession>
<dbReference type="Proteomes" id="UP000198606">
    <property type="component" value="Unassembled WGS sequence"/>
</dbReference>
<sequence>MGTHHHDLITAIDTAQLATNGLNKIETKVADLLAGADTKHVCSEILYIITDTREAVSFEAQESINRLREQR</sequence>
<gene>
    <name evidence="1" type="ORF">SAMN05216588_101261</name>
</gene>
<dbReference type="AlphaFoldDB" id="A0A1G7XT66"/>
<dbReference type="STRING" id="29435.SAMN05216588_101261"/>
<dbReference type="RefSeq" id="WP_084305514.1">
    <property type="nucleotide sequence ID" value="NZ_FNDG01000001.1"/>
</dbReference>
<protein>
    <submittedName>
        <fullName evidence="1">Uncharacterized protein</fullName>
    </submittedName>
</protein>